<evidence type="ECO:0000313" key="12">
    <source>
        <dbReference type="Proteomes" id="UP001596099"/>
    </source>
</evidence>
<dbReference type="PROSITE" id="PS00782">
    <property type="entry name" value="TFIIB"/>
    <property type="match status" value="1"/>
</dbReference>
<gene>
    <name evidence="11" type="ORF">ACFPYI_20670</name>
</gene>
<dbReference type="Pfam" id="PF00382">
    <property type="entry name" value="TFIIB"/>
    <property type="match status" value="2"/>
</dbReference>
<protein>
    <recommendedName>
        <fullName evidence="2">Transcription initiation factor IIB</fullName>
    </recommendedName>
</protein>
<reference evidence="11 12" key="1">
    <citation type="journal article" date="2019" name="Int. J. Syst. Evol. Microbiol.">
        <title>The Global Catalogue of Microorganisms (GCM) 10K type strain sequencing project: providing services to taxonomists for standard genome sequencing and annotation.</title>
        <authorList>
            <consortium name="The Broad Institute Genomics Platform"/>
            <consortium name="The Broad Institute Genome Sequencing Center for Infectious Disease"/>
            <person name="Wu L."/>
            <person name="Ma J."/>
        </authorList>
    </citation>
    <scope>NUCLEOTIDE SEQUENCE [LARGE SCALE GENOMIC DNA]</scope>
    <source>
        <strain evidence="11 12">CGMCC 1.12543</strain>
    </source>
</reference>
<organism evidence="11 12">
    <name type="scientific">Halomarina salina</name>
    <dbReference type="NCBI Taxonomy" id="1872699"/>
    <lineage>
        <taxon>Archaea</taxon>
        <taxon>Methanobacteriati</taxon>
        <taxon>Methanobacteriota</taxon>
        <taxon>Stenosarchaea group</taxon>
        <taxon>Halobacteria</taxon>
        <taxon>Halobacteriales</taxon>
        <taxon>Natronomonadaceae</taxon>
        <taxon>Halomarina</taxon>
    </lineage>
</organism>
<feature type="compositionally biased region" description="Basic and acidic residues" evidence="9">
    <location>
        <begin position="98"/>
        <end position="107"/>
    </location>
</feature>
<feature type="compositionally biased region" description="Low complexity" evidence="9">
    <location>
        <begin position="16"/>
        <end position="26"/>
    </location>
</feature>
<feature type="region of interest" description="Disordered" evidence="9">
    <location>
        <begin position="1"/>
        <end position="60"/>
    </location>
</feature>
<dbReference type="InterPro" id="IPR013763">
    <property type="entry name" value="Cyclin-like_dom"/>
</dbReference>
<keyword evidence="7" id="KW-0804">Transcription</keyword>
<evidence type="ECO:0000256" key="1">
    <source>
        <dbReference type="ARBA" id="ARBA00010857"/>
    </source>
</evidence>
<dbReference type="Proteomes" id="UP001596099">
    <property type="component" value="Unassembled WGS sequence"/>
</dbReference>
<name>A0ABD5RT87_9EURY</name>
<evidence type="ECO:0000256" key="3">
    <source>
        <dbReference type="ARBA" id="ARBA00022737"/>
    </source>
</evidence>
<feature type="compositionally biased region" description="Polar residues" evidence="9">
    <location>
        <begin position="1"/>
        <end position="15"/>
    </location>
</feature>
<dbReference type="PRINTS" id="PR00685">
    <property type="entry name" value="TIFACTORIIB"/>
</dbReference>
<evidence type="ECO:0000313" key="11">
    <source>
        <dbReference type="EMBL" id="MFC5973747.1"/>
    </source>
</evidence>
<evidence type="ECO:0000256" key="2">
    <source>
        <dbReference type="ARBA" id="ARBA00013932"/>
    </source>
</evidence>
<dbReference type="GO" id="GO:0008270">
    <property type="term" value="F:zinc ion binding"/>
    <property type="evidence" value="ECO:0007669"/>
    <property type="project" value="UniProtKB-KW"/>
</dbReference>
<comment type="similarity">
    <text evidence="1">Belongs to the TFIIB family.</text>
</comment>
<dbReference type="InterPro" id="IPR013150">
    <property type="entry name" value="TFIIB_cyclin"/>
</dbReference>
<evidence type="ECO:0000256" key="4">
    <source>
        <dbReference type="ARBA" id="ARBA00022771"/>
    </source>
</evidence>
<keyword evidence="5" id="KW-0862">Zinc</keyword>
<evidence type="ECO:0000259" key="10">
    <source>
        <dbReference type="PROSITE" id="PS51134"/>
    </source>
</evidence>
<evidence type="ECO:0000256" key="5">
    <source>
        <dbReference type="ARBA" id="ARBA00022833"/>
    </source>
</evidence>
<keyword evidence="12" id="KW-1185">Reference proteome</keyword>
<evidence type="ECO:0000256" key="7">
    <source>
        <dbReference type="ARBA" id="ARBA00023163"/>
    </source>
</evidence>
<proteinExistence type="inferred from homology"/>
<keyword evidence="4 8" id="KW-0479">Metal-binding</keyword>
<dbReference type="EMBL" id="JBHSQH010000004">
    <property type="protein sequence ID" value="MFC5973747.1"/>
    <property type="molecule type" value="Genomic_DNA"/>
</dbReference>
<feature type="domain" description="TFIIB-type" evidence="10">
    <location>
        <begin position="57"/>
        <end position="87"/>
    </location>
</feature>
<feature type="compositionally biased region" description="Basic and acidic residues" evidence="9">
    <location>
        <begin position="41"/>
        <end position="60"/>
    </location>
</feature>
<evidence type="ECO:0000256" key="8">
    <source>
        <dbReference type="PROSITE-ProRule" id="PRU00469"/>
    </source>
</evidence>
<dbReference type="InterPro" id="IPR023486">
    <property type="entry name" value="TFIIB_CS"/>
</dbReference>
<dbReference type="SMART" id="SM00385">
    <property type="entry name" value="CYCLIN"/>
    <property type="match status" value="1"/>
</dbReference>
<dbReference type="SUPFAM" id="SSF47954">
    <property type="entry name" value="Cyclin-like"/>
    <property type="match status" value="2"/>
</dbReference>
<feature type="region of interest" description="Disordered" evidence="9">
    <location>
        <begin position="98"/>
        <end position="138"/>
    </location>
</feature>
<sequence length="368" mass="40796">MSQRTLTGDASTSSATIPHPSRTTTPRPRRALRPEDDPDSDERTPTASETERQHRHPDHCCPECATDEHLVVDKTETFCQACGLVVARDLLDRELQWETTADGERQPARGGAPTTIRRHDKGLPTEIGSYRDGYGNELSSKTQRQFTRLRKWDDRAKASTTHDQSLRTGLGEIARLVSAAELPAPIHDRAARLFRDAWDSNLLRGRSIEAIATASIFAACRLERLPRFLEELAAVARVDESDIKSAYRLLNRELELATPPPLPQDFLPRLANAVDAHPLVERRAHQLVTAPAVGVLANGRQPAGVAAACLYHAHDESDLTNLRLTQQRLGDAGFSTPTTIRNIRRELLSLDDAGDLPDPDGNLDDYLR</sequence>
<dbReference type="SUPFAM" id="SSF57783">
    <property type="entry name" value="Zinc beta-ribbon"/>
    <property type="match status" value="1"/>
</dbReference>
<dbReference type="AlphaFoldDB" id="A0ABD5RT87"/>
<dbReference type="RefSeq" id="WP_282594763.1">
    <property type="nucleotide sequence ID" value="NZ_JALLGW010000005.1"/>
</dbReference>
<dbReference type="PANTHER" id="PTHR11618">
    <property type="entry name" value="TRANSCRIPTION INITIATION FACTOR IIB-RELATED"/>
    <property type="match status" value="1"/>
</dbReference>
<dbReference type="InterPro" id="IPR036915">
    <property type="entry name" value="Cyclin-like_sf"/>
</dbReference>
<keyword evidence="4 8" id="KW-0863">Zinc-finger</keyword>
<evidence type="ECO:0000256" key="6">
    <source>
        <dbReference type="ARBA" id="ARBA00023015"/>
    </source>
</evidence>
<dbReference type="PROSITE" id="PS51134">
    <property type="entry name" value="ZF_TFIIB"/>
    <property type="match status" value="1"/>
</dbReference>
<keyword evidence="6" id="KW-0805">Transcription regulation</keyword>
<dbReference type="Pfam" id="PF08271">
    <property type="entry name" value="Zn_Ribbon_TF"/>
    <property type="match status" value="1"/>
</dbReference>
<dbReference type="InterPro" id="IPR000812">
    <property type="entry name" value="TFIIB"/>
</dbReference>
<dbReference type="Gene3D" id="1.10.472.10">
    <property type="entry name" value="Cyclin-like"/>
    <property type="match status" value="1"/>
</dbReference>
<keyword evidence="3" id="KW-0677">Repeat</keyword>
<comment type="caution">
    <text evidence="11">The sequence shown here is derived from an EMBL/GenBank/DDBJ whole genome shotgun (WGS) entry which is preliminary data.</text>
</comment>
<dbReference type="InterPro" id="IPR013137">
    <property type="entry name" value="Znf_TFIIB"/>
</dbReference>
<evidence type="ECO:0000256" key="9">
    <source>
        <dbReference type="SAM" id="MobiDB-lite"/>
    </source>
</evidence>
<dbReference type="PANTHER" id="PTHR11618:SF13">
    <property type="entry name" value="TRANSCRIPTION INITIATION FACTOR IIB"/>
    <property type="match status" value="1"/>
</dbReference>
<dbReference type="Gene3D" id="1.10.472.170">
    <property type="match status" value="1"/>
</dbReference>
<accession>A0ABD5RT87</accession>